<name>A0A067LWA4_BOTB1</name>
<reference evidence="2" key="1">
    <citation type="journal article" date="2014" name="Proc. Natl. Acad. Sci. U.S.A.">
        <title>Extensive sampling of basidiomycete genomes demonstrates inadequacy of the white-rot/brown-rot paradigm for wood decay fungi.</title>
        <authorList>
            <person name="Riley R."/>
            <person name="Salamov A.A."/>
            <person name="Brown D.W."/>
            <person name="Nagy L.G."/>
            <person name="Floudas D."/>
            <person name="Held B.W."/>
            <person name="Levasseur A."/>
            <person name="Lombard V."/>
            <person name="Morin E."/>
            <person name="Otillar R."/>
            <person name="Lindquist E.A."/>
            <person name="Sun H."/>
            <person name="LaButti K.M."/>
            <person name="Schmutz J."/>
            <person name="Jabbour D."/>
            <person name="Luo H."/>
            <person name="Baker S.E."/>
            <person name="Pisabarro A.G."/>
            <person name="Walton J.D."/>
            <person name="Blanchette R.A."/>
            <person name="Henrissat B."/>
            <person name="Martin F."/>
            <person name="Cullen D."/>
            <person name="Hibbett D.S."/>
            <person name="Grigoriev I.V."/>
        </authorList>
    </citation>
    <scope>NUCLEOTIDE SEQUENCE [LARGE SCALE GENOMIC DNA]</scope>
    <source>
        <strain evidence="2">FD-172 SS1</strain>
    </source>
</reference>
<protein>
    <submittedName>
        <fullName evidence="1">Uncharacterized protein</fullName>
    </submittedName>
</protein>
<dbReference type="PANTHER" id="PTHR33481">
    <property type="entry name" value="REVERSE TRANSCRIPTASE"/>
    <property type="match status" value="1"/>
</dbReference>
<evidence type="ECO:0000313" key="2">
    <source>
        <dbReference type="Proteomes" id="UP000027195"/>
    </source>
</evidence>
<dbReference type="EMBL" id="KL198107">
    <property type="protein sequence ID" value="KDQ07449.1"/>
    <property type="molecule type" value="Genomic_DNA"/>
</dbReference>
<gene>
    <name evidence="1" type="ORF">BOTBODRAFT_84895</name>
</gene>
<dbReference type="PANTHER" id="PTHR33481:SF1">
    <property type="entry name" value="ENDONUCLEASE_EXONUCLEASE_PHOSPHATASE DOMAIN-CONTAINING PROTEIN-RELATED"/>
    <property type="match status" value="1"/>
</dbReference>
<dbReference type="OrthoDB" id="4842715at2759"/>
<dbReference type="HOGENOM" id="CLU_2967165_0_0_1"/>
<dbReference type="InParanoid" id="A0A067LWA4"/>
<dbReference type="AlphaFoldDB" id="A0A067LWA4"/>
<dbReference type="Proteomes" id="UP000027195">
    <property type="component" value="Unassembled WGS sequence"/>
</dbReference>
<keyword evidence="2" id="KW-1185">Reference proteome</keyword>
<feature type="non-terminal residue" evidence="1">
    <location>
        <position position="1"/>
    </location>
</feature>
<organism evidence="1 2">
    <name type="scientific">Botryobasidium botryosum (strain FD-172 SS1)</name>
    <dbReference type="NCBI Taxonomy" id="930990"/>
    <lineage>
        <taxon>Eukaryota</taxon>
        <taxon>Fungi</taxon>
        <taxon>Dikarya</taxon>
        <taxon>Basidiomycota</taxon>
        <taxon>Agaricomycotina</taxon>
        <taxon>Agaricomycetes</taxon>
        <taxon>Cantharellales</taxon>
        <taxon>Botryobasidiaceae</taxon>
        <taxon>Botryobasidium</taxon>
    </lineage>
</organism>
<proteinExistence type="predicted"/>
<evidence type="ECO:0000313" key="1">
    <source>
        <dbReference type="EMBL" id="KDQ07449.1"/>
    </source>
</evidence>
<sequence>LIHILRKMGLPNNTTNWLENYLQGATVHYKIDGYISEEFPIIHGVAQGCPMSPILSVAF</sequence>
<feature type="non-terminal residue" evidence="1">
    <location>
        <position position="59"/>
    </location>
</feature>
<accession>A0A067LWA4</accession>